<gene>
    <name evidence="8" type="ORF">F2Q69_00029782</name>
</gene>
<evidence type="ECO:0000256" key="4">
    <source>
        <dbReference type="ARBA" id="ARBA00023163"/>
    </source>
</evidence>
<evidence type="ECO:0000259" key="7">
    <source>
        <dbReference type="PROSITE" id="PS50863"/>
    </source>
</evidence>
<dbReference type="Proteomes" id="UP000712600">
    <property type="component" value="Unassembled WGS sequence"/>
</dbReference>
<evidence type="ECO:0000256" key="1">
    <source>
        <dbReference type="ARBA" id="ARBA00004123"/>
    </source>
</evidence>
<dbReference type="PROSITE" id="PS50863">
    <property type="entry name" value="B3"/>
    <property type="match status" value="1"/>
</dbReference>
<dbReference type="Gene3D" id="2.40.330.10">
    <property type="entry name" value="DNA-binding pseudobarrel domain"/>
    <property type="match status" value="2"/>
</dbReference>
<keyword evidence="2" id="KW-0805">Transcription regulation</keyword>
<reference evidence="8" key="1">
    <citation type="submission" date="2019-12" db="EMBL/GenBank/DDBJ databases">
        <title>Genome sequencing and annotation of Brassica cretica.</title>
        <authorList>
            <person name="Studholme D.J."/>
            <person name="Sarris P."/>
        </authorList>
    </citation>
    <scope>NUCLEOTIDE SEQUENCE</scope>
    <source>
        <strain evidence="8">PFS-109/04</strain>
        <tissue evidence="8">Leaf</tissue>
    </source>
</reference>
<organism evidence="8 9">
    <name type="scientific">Brassica cretica</name>
    <name type="common">Mustard</name>
    <dbReference type="NCBI Taxonomy" id="69181"/>
    <lineage>
        <taxon>Eukaryota</taxon>
        <taxon>Viridiplantae</taxon>
        <taxon>Streptophyta</taxon>
        <taxon>Embryophyta</taxon>
        <taxon>Tracheophyta</taxon>
        <taxon>Spermatophyta</taxon>
        <taxon>Magnoliopsida</taxon>
        <taxon>eudicotyledons</taxon>
        <taxon>Gunneridae</taxon>
        <taxon>Pentapetalae</taxon>
        <taxon>rosids</taxon>
        <taxon>malvids</taxon>
        <taxon>Brassicales</taxon>
        <taxon>Brassicaceae</taxon>
        <taxon>Brassiceae</taxon>
        <taxon>Brassica</taxon>
    </lineage>
</organism>
<dbReference type="PANTHER" id="PTHR31140:SF89">
    <property type="entry name" value="GENOME ASSEMBLY, CHROMOSOME: A05"/>
    <property type="match status" value="1"/>
</dbReference>
<feature type="compositionally biased region" description="Polar residues" evidence="6">
    <location>
        <begin position="1"/>
        <end position="16"/>
    </location>
</feature>
<comment type="caution">
    <text evidence="8">The sequence shown here is derived from an EMBL/GenBank/DDBJ whole genome shotgun (WGS) entry which is preliminary data.</text>
</comment>
<dbReference type="InterPro" id="IPR015300">
    <property type="entry name" value="DNA-bd_pseudobarrel_sf"/>
</dbReference>
<comment type="subcellular location">
    <subcellularLocation>
        <location evidence="1">Nucleus</location>
    </subcellularLocation>
</comment>
<evidence type="ECO:0000313" key="9">
    <source>
        <dbReference type="Proteomes" id="UP000712600"/>
    </source>
</evidence>
<dbReference type="CDD" id="cd10017">
    <property type="entry name" value="B3_DNA"/>
    <property type="match status" value="1"/>
</dbReference>
<proteinExistence type="predicted"/>
<evidence type="ECO:0000256" key="3">
    <source>
        <dbReference type="ARBA" id="ARBA00023125"/>
    </source>
</evidence>
<feature type="region of interest" description="Disordered" evidence="6">
    <location>
        <begin position="1"/>
        <end position="25"/>
    </location>
</feature>
<evidence type="ECO:0000256" key="5">
    <source>
        <dbReference type="ARBA" id="ARBA00023242"/>
    </source>
</evidence>
<dbReference type="GO" id="GO:0003700">
    <property type="term" value="F:DNA-binding transcription factor activity"/>
    <property type="evidence" value="ECO:0007669"/>
    <property type="project" value="InterPro"/>
</dbReference>
<dbReference type="EMBL" id="QGKX02000088">
    <property type="protein sequence ID" value="KAF3584720.1"/>
    <property type="molecule type" value="Genomic_DNA"/>
</dbReference>
<dbReference type="GO" id="GO:0005634">
    <property type="term" value="C:nucleus"/>
    <property type="evidence" value="ECO:0007669"/>
    <property type="project" value="UniProtKB-SubCell"/>
</dbReference>
<dbReference type="AlphaFoldDB" id="A0A8S9RVD5"/>
<dbReference type="InterPro" id="IPR044800">
    <property type="entry name" value="LEC2-like"/>
</dbReference>
<keyword evidence="5" id="KW-0539">Nucleus</keyword>
<accession>A0A8S9RVD5</accession>
<keyword evidence="4" id="KW-0804">Transcription</keyword>
<dbReference type="GO" id="GO:0003677">
    <property type="term" value="F:DNA binding"/>
    <property type="evidence" value="ECO:0007669"/>
    <property type="project" value="UniProtKB-KW"/>
</dbReference>
<dbReference type="InterPro" id="IPR003340">
    <property type="entry name" value="B3_DNA-bd"/>
</dbReference>
<feature type="domain" description="TF-B3" evidence="7">
    <location>
        <begin position="155"/>
        <end position="212"/>
    </location>
</feature>
<name>A0A8S9RVD5_BRACR</name>
<evidence type="ECO:0000313" key="8">
    <source>
        <dbReference type="EMBL" id="KAF3584720.1"/>
    </source>
</evidence>
<protein>
    <recommendedName>
        <fullName evidence="7">TF-B3 domain-containing protein</fullName>
    </recommendedName>
</protein>
<evidence type="ECO:0000256" key="6">
    <source>
        <dbReference type="SAM" id="MobiDB-lite"/>
    </source>
</evidence>
<sequence>MGICNQMTETSTSSNPVLPLKKRKRPVDDTTDNVLAVATKKDSASIKLRNFDANCHRNFPLNASTVHEPNFQKGYTTEAVLEMIKDSSYQQKFKDYLSLPFHNVASINLVGSERVQGDQDSTQYCLTCAELFRKGLTPSDVGKLNRLVIPKRHAWKFRYCYWTSSQSFVFTSGWKRFVKEKNLKERDVIVFYRCDLVGQSNNFLMIHVQYSSEGEVKTENFVNPKLKEEETKSVENKGGFMLFGVKIQ</sequence>
<evidence type="ECO:0000256" key="2">
    <source>
        <dbReference type="ARBA" id="ARBA00023015"/>
    </source>
</evidence>
<dbReference type="SMART" id="SM01019">
    <property type="entry name" value="B3"/>
    <property type="match status" value="1"/>
</dbReference>
<dbReference type="SUPFAM" id="SSF101936">
    <property type="entry name" value="DNA-binding pseudobarrel domain"/>
    <property type="match status" value="1"/>
</dbReference>
<dbReference type="Pfam" id="PF02362">
    <property type="entry name" value="B3"/>
    <property type="match status" value="1"/>
</dbReference>
<dbReference type="PANTHER" id="PTHR31140">
    <property type="entry name" value="B3 DOMAIN-CONTAINING TRANSCRIPTION FACTOR ABI3"/>
    <property type="match status" value="1"/>
</dbReference>
<keyword evidence="3" id="KW-0238">DNA-binding</keyword>